<keyword evidence="4 6" id="KW-1133">Transmembrane helix</keyword>
<proteinExistence type="predicted"/>
<feature type="domain" description="Sugar phosphate transporter" evidence="9">
    <location>
        <begin position="3"/>
        <end position="117"/>
    </location>
</feature>
<feature type="signal peptide" evidence="7">
    <location>
        <begin position="1"/>
        <end position="24"/>
    </location>
</feature>
<dbReference type="Proteomes" id="UP001642464">
    <property type="component" value="Unassembled WGS sequence"/>
</dbReference>
<evidence type="ECO:0000256" key="1">
    <source>
        <dbReference type="ARBA" id="ARBA00004141"/>
    </source>
</evidence>
<evidence type="ECO:0000313" key="10">
    <source>
        <dbReference type="EMBL" id="CAK9092567.1"/>
    </source>
</evidence>
<dbReference type="InterPro" id="IPR050352">
    <property type="entry name" value="ABCG_transporters"/>
</dbReference>
<dbReference type="Pfam" id="PF03151">
    <property type="entry name" value="TPT"/>
    <property type="match status" value="1"/>
</dbReference>
<keyword evidence="2" id="KW-0813">Transport</keyword>
<dbReference type="InterPro" id="IPR027417">
    <property type="entry name" value="P-loop_NTPase"/>
</dbReference>
<comment type="caution">
    <text evidence="10">The sequence shown here is derived from an EMBL/GenBank/DDBJ whole genome shotgun (WGS) entry which is preliminary data.</text>
</comment>
<evidence type="ECO:0000256" key="3">
    <source>
        <dbReference type="ARBA" id="ARBA00022692"/>
    </source>
</evidence>
<dbReference type="PANTHER" id="PTHR48041:SF139">
    <property type="entry name" value="PROTEIN SCARLET"/>
    <property type="match status" value="1"/>
</dbReference>
<feature type="non-terminal residue" evidence="10">
    <location>
        <position position="488"/>
    </location>
</feature>
<evidence type="ECO:0000256" key="7">
    <source>
        <dbReference type="SAM" id="SignalP"/>
    </source>
</evidence>
<dbReference type="PANTHER" id="PTHR48041">
    <property type="entry name" value="ABC TRANSPORTER G FAMILY MEMBER 28"/>
    <property type="match status" value="1"/>
</dbReference>
<sequence>MEAFTVMATVCTVLSLPLLAVSYAKDDGHGLVTACFSLSQPPCPTSMKVAAMAALAYHVEYTLNFLFVALCNPLAFSVTDIVRRLGTICCGAVLFSKPMTLLNALGVVISLGGVITYTVVSRRIAERERHQQWAEHYKALKEDDAEAFDAFDLDLDLAASSFKPPTPPTSATPYGHSLHHRWLRNRTPIAPAPPAAPKTKAMSSLSSLSTDNGIDSLAISDLGRCGTQILHAMQAKRQLSFPVPFCTLSWEDLEVAYRTPHGRRITLHRQGGYVEGGCMMAIMGASGAGKSTLLDAWSAHPAHPEDTLTKRKTLGEVSGKVYVNGRPQDEHFFFASAYVPQDRELGREENLVSTNTALWMQEIYARDAMPGTGGTAMDGFEWFSVVMGMAFPTCDFRDWHQVGETVEFYAELTMQKQVSKEMRLEAQSRERNHSQVERKFGGSRAVSERLQSVGLADKETKFVGGRLPGGFSIRGLSGGERRRLNIAA</sequence>
<dbReference type="Gene3D" id="3.40.50.300">
    <property type="entry name" value="P-loop containing nucleotide triphosphate hydrolases"/>
    <property type="match status" value="1"/>
</dbReference>
<protein>
    <submittedName>
        <fullName evidence="10">ABC transporter G family member 22 (ABC transporter ABCG.22)</fullName>
    </submittedName>
</protein>
<dbReference type="Pfam" id="PF00005">
    <property type="entry name" value="ABC_tran"/>
    <property type="match status" value="1"/>
</dbReference>
<evidence type="ECO:0000256" key="4">
    <source>
        <dbReference type="ARBA" id="ARBA00022989"/>
    </source>
</evidence>
<feature type="chain" id="PRO_5046610421" evidence="7">
    <location>
        <begin position="25"/>
        <end position="488"/>
    </location>
</feature>
<dbReference type="InterPro" id="IPR004853">
    <property type="entry name" value="Sugar_P_trans_dom"/>
</dbReference>
<accession>A0ABP0QWA9</accession>
<dbReference type="EMBL" id="CAXAMM010040340">
    <property type="protein sequence ID" value="CAK9092567.1"/>
    <property type="molecule type" value="Genomic_DNA"/>
</dbReference>
<comment type="subcellular location">
    <subcellularLocation>
        <location evidence="1">Membrane</location>
        <topology evidence="1">Multi-pass membrane protein</topology>
    </subcellularLocation>
</comment>
<keyword evidence="11" id="KW-1185">Reference proteome</keyword>
<feature type="domain" description="ABC transporter" evidence="8">
    <location>
        <begin position="274"/>
        <end position="487"/>
    </location>
</feature>
<feature type="transmembrane region" description="Helical" evidence="6">
    <location>
        <begin position="101"/>
        <end position="120"/>
    </location>
</feature>
<evidence type="ECO:0000256" key="6">
    <source>
        <dbReference type="SAM" id="Phobius"/>
    </source>
</evidence>
<keyword evidence="5 6" id="KW-0472">Membrane</keyword>
<gene>
    <name evidence="10" type="ORF">SCF082_LOCUS43561</name>
</gene>
<evidence type="ECO:0000256" key="2">
    <source>
        <dbReference type="ARBA" id="ARBA00022448"/>
    </source>
</evidence>
<evidence type="ECO:0000256" key="5">
    <source>
        <dbReference type="ARBA" id="ARBA00023136"/>
    </source>
</evidence>
<keyword evidence="7" id="KW-0732">Signal</keyword>
<evidence type="ECO:0000313" key="11">
    <source>
        <dbReference type="Proteomes" id="UP001642464"/>
    </source>
</evidence>
<keyword evidence="3 6" id="KW-0812">Transmembrane</keyword>
<dbReference type="SUPFAM" id="SSF52540">
    <property type="entry name" value="P-loop containing nucleoside triphosphate hydrolases"/>
    <property type="match status" value="1"/>
</dbReference>
<evidence type="ECO:0000259" key="9">
    <source>
        <dbReference type="Pfam" id="PF03151"/>
    </source>
</evidence>
<organism evidence="10 11">
    <name type="scientific">Durusdinium trenchii</name>
    <dbReference type="NCBI Taxonomy" id="1381693"/>
    <lineage>
        <taxon>Eukaryota</taxon>
        <taxon>Sar</taxon>
        <taxon>Alveolata</taxon>
        <taxon>Dinophyceae</taxon>
        <taxon>Suessiales</taxon>
        <taxon>Symbiodiniaceae</taxon>
        <taxon>Durusdinium</taxon>
    </lineage>
</organism>
<name>A0ABP0QWA9_9DINO</name>
<reference evidence="10 11" key="1">
    <citation type="submission" date="2024-02" db="EMBL/GenBank/DDBJ databases">
        <authorList>
            <person name="Chen Y."/>
            <person name="Shah S."/>
            <person name="Dougan E. K."/>
            <person name="Thang M."/>
            <person name="Chan C."/>
        </authorList>
    </citation>
    <scope>NUCLEOTIDE SEQUENCE [LARGE SCALE GENOMIC DNA]</scope>
</reference>
<dbReference type="InterPro" id="IPR003439">
    <property type="entry name" value="ABC_transporter-like_ATP-bd"/>
</dbReference>
<evidence type="ECO:0000259" key="8">
    <source>
        <dbReference type="Pfam" id="PF00005"/>
    </source>
</evidence>